<protein>
    <submittedName>
        <fullName evidence="2">EpsG family protein</fullName>
    </submittedName>
</protein>
<feature type="transmembrane region" description="Helical" evidence="1">
    <location>
        <begin position="34"/>
        <end position="52"/>
    </location>
</feature>
<dbReference type="Proteomes" id="UP001405405">
    <property type="component" value="Unassembled WGS sequence"/>
</dbReference>
<feature type="transmembrane region" description="Helical" evidence="1">
    <location>
        <begin position="151"/>
        <end position="175"/>
    </location>
</feature>
<comment type="caution">
    <text evidence="2">The sequence shown here is derived from an EMBL/GenBank/DDBJ whole genome shotgun (WGS) entry which is preliminary data.</text>
</comment>
<evidence type="ECO:0000313" key="3">
    <source>
        <dbReference type="Proteomes" id="UP001405405"/>
    </source>
</evidence>
<reference evidence="2 3" key="1">
    <citation type="submission" date="2023-12" db="EMBL/GenBank/DDBJ databases">
        <title>Chromobacterium sp. strain TRC.1.1.SA producing antimicrobial pigment.</title>
        <authorList>
            <person name="Verma N."/>
            <person name="Choksket S."/>
            <person name="Pinnaka A.K."/>
            <person name="Korpole S."/>
        </authorList>
    </citation>
    <scope>NUCLEOTIDE SEQUENCE [LARGE SCALE GENOMIC DNA]</scope>
    <source>
        <strain evidence="2 3">TRC1.1.SA</strain>
    </source>
</reference>
<proteinExistence type="predicted"/>
<gene>
    <name evidence="2" type="ORF">VA599_19220</name>
</gene>
<keyword evidence="1" id="KW-1133">Transmembrane helix</keyword>
<feature type="transmembrane region" description="Helical" evidence="1">
    <location>
        <begin position="113"/>
        <end position="131"/>
    </location>
</feature>
<feature type="transmembrane region" description="Helical" evidence="1">
    <location>
        <begin position="6"/>
        <end position="22"/>
    </location>
</feature>
<dbReference type="InterPro" id="IPR049458">
    <property type="entry name" value="EpsG-like"/>
</dbReference>
<sequence length="330" mass="37039">MIPYLFVFAAFLTTFLVLETTVRNRVLTRVECWALVLPLAIFAIGYAGQIGTDVKSYQRLFDIAEDFPLEPGFSALMIGAKSLGLDYFDFTRLLALVEILLLMSVVTRLRDPLFFLLFYLSSFYLNFQFNAVRNSFALLIVASLYVRLQRASLLALLSSTAIHYSSLISLALLRLSLSRRQWLAIGLVSAAGCGIALAWLKSDLLTVVDLSGYKGYLEQQYESKAVYPAVLMKLLVVWLMYRNGGKRFYLAAYAIFVVLVHAVSPVLSRLGDLVLFLMLLDFCANHRLVRHRLLAIGVTLLLVLSSLMIPWSDCQNGSDGNWCLSGDTIW</sequence>
<feature type="transmembrane region" description="Helical" evidence="1">
    <location>
        <begin position="182"/>
        <end position="200"/>
    </location>
</feature>
<dbReference type="Pfam" id="PF14897">
    <property type="entry name" value="EpsG"/>
    <property type="match status" value="1"/>
</dbReference>
<name>A0ABV0CRZ9_9NEIS</name>
<keyword evidence="1" id="KW-0812">Transmembrane</keyword>
<evidence type="ECO:0000313" key="2">
    <source>
        <dbReference type="EMBL" id="MEN7432884.1"/>
    </source>
</evidence>
<keyword evidence="1" id="KW-0472">Membrane</keyword>
<dbReference type="RefSeq" id="WP_346790106.1">
    <property type="nucleotide sequence ID" value="NZ_JAYFSJ010000015.1"/>
</dbReference>
<feature type="transmembrane region" description="Helical" evidence="1">
    <location>
        <begin position="293"/>
        <end position="311"/>
    </location>
</feature>
<feature type="transmembrane region" description="Helical" evidence="1">
    <location>
        <begin position="248"/>
        <end position="264"/>
    </location>
</feature>
<evidence type="ECO:0000256" key="1">
    <source>
        <dbReference type="SAM" id="Phobius"/>
    </source>
</evidence>
<keyword evidence="3" id="KW-1185">Reference proteome</keyword>
<accession>A0ABV0CRZ9</accession>
<organism evidence="2 3">
    <name type="scientific">Chromobacterium indicum</name>
    <dbReference type="NCBI Taxonomy" id="3110228"/>
    <lineage>
        <taxon>Bacteria</taxon>
        <taxon>Pseudomonadati</taxon>
        <taxon>Pseudomonadota</taxon>
        <taxon>Betaproteobacteria</taxon>
        <taxon>Neisseriales</taxon>
        <taxon>Chromobacteriaceae</taxon>
        <taxon>Chromobacterium</taxon>
    </lineage>
</organism>
<dbReference type="EMBL" id="JAYFSJ010000015">
    <property type="protein sequence ID" value="MEN7432884.1"/>
    <property type="molecule type" value="Genomic_DNA"/>
</dbReference>
<feature type="transmembrane region" description="Helical" evidence="1">
    <location>
        <begin position="87"/>
        <end position="106"/>
    </location>
</feature>